<feature type="compositionally biased region" description="Low complexity" evidence="2">
    <location>
        <begin position="600"/>
        <end position="631"/>
    </location>
</feature>
<comment type="subcellular location">
    <subcellularLocation>
        <location evidence="1">Cytoplasm</location>
        <location evidence="1">Cytoskeleton</location>
        <location evidence="1">Cilium axoneme</location>
    </subcellularLocation>
</comment>
<dbReference type="AlphaFoldDB" id="A0A383WIA2"/>
<feature type="region of interest" description="Disordered" evidence="2">
    <location>
        <begin position="600"/>
        <end position="634"/>
    </location>
</feature>
<accession>A0A383WIA2</accession>
<dbReference type="SUPFAM" id="SSF52047">
    <property type="entry name" value="RNI-like"/>
    <property type="match status" value="2"/>
</dbReference>
<reference evidence="3 4" key="1">
    <citation type="submission" date="2016-10" db="EMBL/GenBank/DDBJ databases">
        <authorList>
            <person name="Cai Z."/>
        </authorList>
    </citation>
    <scope>NUCLEOTIDE SEQUENCE [LARGE SCALE GENOMIC DNA]</scope>
</reference>
<dbReference type="InterPro" id="IPR032675">
    <property type="entry name" value="LRR_dom_sf"/>
</dbReference>
<dbReference type="PANTHER" id="PTHR38926:SF5">
    <property type="entry name" value="F-BOX AND LEUCINE-RICH REPEAT PROTEIN 6"/>
    <property type="match status" value="1"/>
</dbReference>
<dbReference type="SUPFAM" id="SSF81383">
    <property type="entry name" value="F-box domain"/>
    <property type="match status" value="1"/>
</dbReference>
<dbReference type="Proteomes" id="UP000256970">
    <property type="component" value="Unassembled WGS sequence"/>
</dbReference>
<feature type="region of interest" description="Disordered" evidence="2">
    <location>
        <begin position="540"/>
        <end position="560"/>
    </location>
</feature>
<keyword evidence="4" id="KW-1185">Reference proteome</keyword>
<feature type="compositionally biased region" description="Low complexity" evidence="2">
    <location>
        <begin position="550"/>
        <end position="560"/>
    </location>
</feature>
<dbReference type="PANTHER" id="PTHR38926">
    <property type="entry name" value="F-BOX DOMAIN CONTAINING PROTEIN, EXPRESSED"/>
    <property type="match status" value="1"/>
</dbReference>
<dbReference type="EMBL" id="FNXT01001270">
    <property type="protein sequence ID" value="SZX76973.1"/>
    <property type="molecule type" value="Genomic_DNA"/>
</dbReference>
<dbReference type="Gene3D" id="3.80.10.10">
    <property type="entry name" value="Ribonuclease Inhibitor"/>
    <property type="match status" value="2"/>
</dbReference>
<dbReference type="InterPro" id="IPR036047">
    <property type="entry name" value="F-box-like_dom_sf"/>
</dbReference>
<name>A0A383WIA2_TETOB</name>
<feature type="compositionally biased region" description="Low complexity" evidence="2">
    <location>
        <begin position="763"/>
        <end position="785"/>
    </location>
</feature>
<feature type="compositionally biased region" description="Low complexity" evidence="2">
    <location>
        <begin position="850"/>
        <end position="873"/>
    </location>
</feature>
<evidence type="ECO:0000256" key="1">
    <source>
        <dbReference type="ARBA" id="ARBA00004430"/>
    </source>
</evidence>
<organism evidence="3 4">
    <name type="scientific">Tetradesmus obliquus</name>
    <name type="common">Green alga</name>
    <name type="synonym">Acutodesmus obliquus</name>
    <dbReference type="NCBI Taxonomy" id="3088"/>
    <lineage>
        <taxon>Eukaryota</taxon>
        <taxon>Viridiplantae</taxon>
        <taxon>Chlorophyta</taxon>
        <taxon>core chlorophytes</taxon>
        <taxon>Chlorophyceae</taxon>
        <taxon>CS clade</taxon>
        <taxon>Sphaeropleales</taxon>
        <taxon>Scenedesmaceae</taxon>
        <taxon>Tetradesmus</taxon>
    </lineage>
</organism>
<feature type="region of interest" description="Disordered" evidence="2">
    <location>
        <begin position="763"/>
        <end position="822"/>
    </location>
</feature>
<dbReference type="GO" id="GO:0005930">
    <property type="term" value="C:axoneme"/>
    <property type="evidence" value="ECO:0007669"/>
    <property type="project" value="UniProtKB-SubCell"/>
</dbReference>
<evidence type="ECO:0008006" key="5">
    <source>
        <dbReference type="Google" id="ProtNLM"/>
    </source>
</evidence>
<gene>
    <name evidence="3" type="ORF">BQ4739_LOCUS17334</name>
</gene>
<evidence type="ECO:0000256" key="2">
    <source>
        <dbReference type="SAM" id="MobiDB-lite"/>
    </source>
</evidence>
<feature type="compositionally biased region" description="Low complexity" evidence="2">
    <location>
        <begin position="793"/>
        <end position="822"/>
    </location>
</feature>
<evidence type="ECO:0000313" key="4">
    <source>
        <dbReference type="Proteomes" id="UP000256970"/>
    </source>
</evidence>
<evidence type="ECO:0000313" key="3">
    <source>
        <dbReference type="EMBL" id="SZX76973.1"/>
    </source>
</evidence>
<proteinExistence type="predicted"/>
<feature type="region of interest" description="Disordered" evidence="2">
    <location>
        <begin position="841"/>
        <end position="881"/>
    </location>
</feature>
<protein>
    <recommendedName>
        <fullName evidence="5">F-box domain-containing protein</fullName>
    </recommendedName>
</protein>
<sequence>MEEEMAATALPLDVVQIVLGYLTDSRSVAAARQACSSWRQAAAAAPCAVRVVLPSGVANMRDKLTLLLRLMPGLSGLQANVAAGSDTAYTSTCLQDILAFQNLRQLELAFADSQELATPDISQLASLRGLTALRLSNVSLSAAADSGPLSALQNLQELSLVHHSKVSALMVGDSHLQVLGKLAGLKSLVLQGRMCSATDEGLLALSGLAGLSSLSISWVPWQSQITQPAALQLLASFTQLKSLHLGGAELLLPSTPYHPVAAVPAPTPAGAPAGHHAALHQLGLMGQQQGLIAAAVAAVAGAAPPARPAGSSAGGAAPALSTAGSLAGHTQGEQMRAVLAAKSNELQEFKLQFNCCGTGVEKALVSLGEVRRKLTGLQWSYAKLFGPSSVNLLASCTNLRSLKLRLWYQDYNLTPFDFNLLDLSQLAQLRTLVIDKRPPFQQQLPAQQSAISMPITTGMLTKLSRCWPHLEKLQLGLARSDFGHAAPLEGLAGFSQLRSLSVHCYDQGYDDGHFMLPINVAALPSSLVKLDLMHAELFSSNGSSSQGLARHSGSGRSGSSSAAGYGSSYLMSSSSSISGLKSHSSIGDDKGSRSVSAGGACGCSSSSSSLKGAASGRPMARSDGGSSSSRGTPFGTAGGFTSMLSESFSLLSRQASAECSAAYLSTLMAQREEQHGANNNSSGSGSSQGGAAAGCSAHAAACSSSSSAEKGSTGSAGAAASSSAAAAAAASGSGLPPTFSLARGGSGLTENHSGWLQELLNDSSSRAARADTSGGSSSSSVLPRQPSLPPLPRQQSLSAPGSIPSAPRRSSSAAAQQALGCASTARQTGKTALLPTAERQIGSAGGAGSSIGVPSASACAAPQQQQQQQQQQQVGAQPRRQNPFAAAAAAAAVAAEVGGCVAAVDPHSAEEEAAAAAATSTAAAADASQARGLTSSSSAFAKVQEDLNNTSGSGSSSGSTLGMSFSLGSARSFSKGSSSSKAAAAAEAAAAAAWEAARNSSAGWEAPPGLPLLQHLQLKHCALDGIGLEDVITAPGELRSLQLVEVVGLSPRDIALMPCLASLLRLTLIAAKEDAWLGLAPLRLLSKLPELRHLDWVVSERALPARSKATDLQALLQFGKLQVITLHTVLGKCETLHAVSGQLLGGCHVRLMAPAYCEHASRKGGSRISRLLGAASCLIPGTGC</sequence>